<sequence length="281" mass="31197">MASGQMFIGVFSIIIQLSTKAITTTSMENFHLWNSKYRSEADYDPLPSSYRINQYSWLGCTLSAAIAARLGSCSDPVHSPRNRDRRFNYRTRTGATKSFPFDVTATCAENHTYKPVPAVPSTIALHSQNHLDHALRNVFGILVCRADARYPTFSRKSLINADTLFSATFGCLYGAYIIDVGRGDTTMLLVALPSCLLGYGEVGLWLHSRIVAEEKRSADNRNSWKRRSLGYPGRQPTFNGSKKERNQSAVKMGLATIEARAADPPSKHSGILCDMELKKGF</sequence>
<evidence type="ECO:0000313" key="4">
    <source>
        <dbReference type="Proteomes" id="UP000772434"/>
    </source>
</evidence>
<feature type="chain" id="PRO_5040105498" evidence="2">
    <location>
        <begin position="22"/>
        <end position="281"/>
    </location>
</feature>
<keyword evidence="2" id="KW-0732">Signal</keyword>
<proteinExistence type="predicted"/>
<reference evidence="3" key="1">
    <citation type="submission" date="2020-11" db="EMBL/GenBank/DDBJ databases">
        <authorList>
            <consortium name="DOE Joint Genome Institute"/>
            <person name="Ahrendt S."/>
            <person name="Riley R."/>
            <person name="Andreopoulos W."/>
            <person name="Labutti K."/>
            <person name="Pangilinan J."/>
            <person name="Ruiz-Duenas F.J."/>
            <person name="Barrasa J.M."/>
            <person name="Sanchez-Garcia M."/>
            <person name="Camarero S."/>
            <person name="Miyauchi S."/>
            <person name="Serrano A."/>
            <person name="Linde D."/>
            <person name="Babiker R."/>
            <person name="Drula E."/>
            <person name="Ayuso-Fernandez I."/>
            <person name="Pacheco R."/>
            <person name="Padilla G."/>
            <person name="Ferreira P."/>
            <person name="Barriuso J."/>
            <person name="Kellner H."/>
            <person name="Castanera R."/>
            <person name="Alfaro M."/>
            <person name="Ramirez L."/>
            <person name="Pisabarro A.G."/>
            <person name="Kuo A."/>
            <person name="Tritt A."/>
            <person name="Lipzen A."/>
            <person name="He G."/>
            <person name="Yan M."/>
            <person name="Ng V."/>
            <person name="Cullen D."/>
            <person name="Martin F."/>
            <person name="Rosso M.-N."/>
            <person name="Henrissat B."/>
            <person name="Hibbett D."/>
            <person name="Martinez A.T."/>
            <person name="Grigoriev I.V."/>
        </authorList>
    </citation>
    <scope>NUCLEOTIDE SEQUENCE</scope>
    <source>
        <strain evidence="3">AH 40177</strain>
    </source>
</reference>
<gene>
    <name evidence="3" type="ORF">BDP27DRAFT_1366822</name>
</gene>
<dbReference type="EMBL" id="JADNRY010000112">
    <property type="protein sequence ID" value="KAF9064922.1"/>
    <property type="molecule type" value="Genomic_DNA"/>
</dbReference>
<dbReference type="AlphaFoldDB" id="A0A9P5U3T1"/>
<dbReference type="OrthoDB" id="10028886at2759"/>
<comment type="caution">
    <text evidence="3">The sequence shown here is derived from an EMBL/GenBank/DDBJ whole genome shotgun (WGS) entry which is preliminary data.</text>
</comment>
<protein>
    <submittedName>
        <fullName evidence="3">Uncharacterized protein</fullName>
    </submittedName>
</protein>
<accession>A0A9P5U3T1</accession>
<feature type="signal peptide" evidence="2">
    <location>
        <begin position="1"/>
        <end position="21"/>
    </location>
</feature>
<feature type="region of interest" description="Disordered" evidence="1">
    <location>
        <begin position="223"/>
        <end position="246"/>
    </location>
</feature>
<evidence type="ECO:0000256" key="2">
    <source>
        <dbReference type="SAM" id="SignalP"/>
    </source>
</evidence>
<evidence type="ECO:0000256" key="1">
    <source>
        <dbReference type="SAM" id="MobiDB-lite"/>
    </source>
</evidence>
<dbReference type="Proteomes" id="UP000772434">
    <property type="component" value="Unassembled WGS sequence"/>
</dbReference>
<keyword evidence="4" id="KW-1185">Reference proteome</keyword>
<evidence type="ECO:0000313" key="3">
    <source>
        <dbReference type="EMBL" id="KAF9064922.1"/>
    </source>
</evidence>
<organism evidence="3 4">
    <name type="scientific">Rhodocollybia butyracea</name>
    <dbReference type="NCBI Taxonomy" id="206335"/>
    <lineage>
        <taxon>Eukaryota</taxon>
        <taxon>Fungi</taxon>
        <taxon>Dikarya</taxon>
        <taxon>Basidiomycota</taxon>
        <taxon>Agaricomycotina</taxon>
        <taxon>Agaricomycetes</taxon>
        <taxon>Agaricomycetidae</taxon>
        <taxon>Agaricales</taxon>
        <taxon>Marasmiineae</taxon>
        <taxon>Omphalotaceae</taxon>
        <taxon>Rhodocollybia</taxon>
    </lineage>
</organism>
<name>A0A9P5U3T1_9AGAR</name>